<reference evidence="1 2" key="1">
    <citation type="journal article" date="2016" name="Nat. Commun.">
        <title>Ectomycorrhizal ecology is imprinted in the genome of the dominant symbiotic fungus Cenococcum geophilum.</title>
        <authorList>
            <consortium name="DOE Joint Genome Institute"/>
            <person name="Peter M."/>
            <person name="Kohler A."/>
            <person name="Ohm R.A."/>
            <person name="Kuo A."/>
            <person name="Krutzmann J."/>
            <person name="Morin E."/>
            <person name="Arend M."/>
            <person name="Barry K.W."/>
            <person name="Binder M."/>
            <person name="Choi C."/>
            <person name="Clum A."/>
            <person name="Copeland A."/>
            <person name="Grisel N."/>
            <person name="Haridas S."/>
            <person name="Kipfer T."/>
            <person name="LaButti K."/>
            <person name="Lindquist E."/>
            <person name="Lipzen A."/>
            <person name="Maire R."/>
            <person name="Meier B."/>
            <person name="Mihaltcheva S."/>
            <person name="Molinier V."/>
            <person name="Murat C."/>
            <person name="Poggeler S."/>
            <person name="Quandt C.A."/>
            <person name="Sperisen C."/>
            <person name="Tritt A."/>
            <person name="Tisserant E."/>
            <person name="Crous P.W."/>
            <person name="Henrissat B."/>
            <person name="Nehls U."/>
            <person name="Egli S."/>
            <person name="Spatafora J.W."/>
            <person name="Grigoriev I.V."/>
            <person name="Martin F.M."/>
        </authorList>
    </citation>
    <scope>NUCLEOTIDE SEQUENCE [LARGE SCALE GENOMIC DNA]</scope>
    <source>
        <strain evidence="1 2">CBS 459.81</strain>
    </source>
</reference>
<accession>A0A8E2DWP8</accession>
<dbReference type="Gene3D" id="3.40.50.300">
    <property type="entry name" value="P-loop containing nucleotide triphosphate hydrolases"/>
    <property type="match status" value="1"/>
</dbReference>
<evidence type="ECO:0008006" key="3">
    <source>
        <dbReference type="Google" id="ProtNLM"/>
    </source>
</evidence>
<dbReference type="EMBL" id="KV746104">
    <property type="protein sequence ID" value="OCK72973.1"/>
    <property type="molecule type" value="Genomic_DNA"/>
</dbReference>
<protein>
    <recommendedName>
        <fullName evidence="3">G domain-containing protein</fullName>
    </recommendedName>
</protein>
<feature type="non-terminal residue" evidence="1">
    <location>
        <position position="144"/>
    </location>
</feature>
<evidence type="ECO:0000313" key="2">
    <source>
        <dbReference type="Proteomes" id="UP000250266"/>
    </source>
</evidence>
<sequence length="144" mass="16380">VLGGTGCGKSIFVQVATGNKEIEIGHALKSTMSPLIFRPYRPLTFAVAQTFQNWPFYHNGIHYNIVDSPGFDDPTRDDVGIILELAQYLELTFRAQFMVSGVVYIQTILARRFTRSFAKNLLYLRKLCGTQSFRKVSFVTSFWD</sequence>
<name>A0A8E2DWP8_9PEZI</name>
<feature type="non-terminal residue" evidence="1">
    <location>
        <position position="1"/>
    </location>
</feature>
<dbReference type="InterPro" id="IPR027417">
    <property type="entry name" value="P-loop_NTPase"/>
</dbReference>
<dbReference type="SUPFAM" id="SSF52540">
    <property type="entry name" value="P-loop containing nucleoside triphosphate hydrolases"/>
    <property type="match status" value="1"/>
</dbReference>
<keyword evidence="2" id="KW-1185">Reference proteome</keyword>
<dbReference type="AlphaFoldDB" id="A0A8E2DWP8"/>
<organism evidence="1 2">
    <name type="scientific">Lepidopterella palustris CBS 459.81</name>
    <dbReference type="NCBI Taxonomy" id="1314670"/>
    <lineage>
        <taxon>Eukaryota</taxon>
        <taxon>Fungi</taxon>
        <taxon>Dikarya</taxon>
        <taxon>Ascomycota</taxon>
        <taxon>Pezizomycotina</taxon>
        <taxon>Dothideomycetes</taxon>
        <taxon>Pleosporomycetidae</taxon>
        <taxon>Mytilinidiales</taxon>
        <taxon>Argynnaceae</taxon>
        <taxon>Lepidopterella</taxon>
    </lineage>
</organism>
<gene>
    <name evidence="1" type="ORF">K432DRAFT_263379</name>
</gene>
<dbReference type="OrthoDB" id="8954335at2759"/>
<evidence type="ECO:0000313" key="1">
    <source>
        <dbReference type="EMBL" id="OCK72973.1"/>
    </source>
</evidence>
<dbReference type="Proteomes" id="UP000250266">
    <property type="component" value="Unassembled WGS sequence"/>
</dbReference>
<proteinExistence type="predicted"/>